<dbReference type="OrthoDB" id="532510at2"/>
<dbReference type="KEGG" id="tig:THII_2096"/>
<dbReference type="Gene3D" id="3.40.50.1010">
    <property type="entry name" value="5'-nuclease"/>
    <property type="match status" value="1"/>
</dbReference>
<dbReference type="Proteomes" id="UP000031623">
    <property type="component" value="Chromosome"/>
</dbReference>
<sequence>MNGINYLLDTNILIGFLQRNPIILDLFKTQQITIGECAYSSITRMELLSFSSLTILEKQAIESLLNRMTYLAITPAIENETIDFS</sequence>
<keyword evidence="2" id="KW-1185">Reference proteome</keyword>
<name>A0A090AEI2_9GAMM</name>
<gene>
    <name evidence="1" type="ORF">THII_2096</name>
</gene>
<dbReference type="HOGENOM" id="CLU_118482_0_0_6"/>
<evidence type="ECO:0000313" key="2">
    <source>
        <dbReference type="Proteomes" id="UP000031623"/>
    </source>
</evidence>
<dbReference type="AlphaFoldDB" id="A0A090AEI2"/>
<proteinExistence type="predicted"/>
<dbReference type="EMBL" id="AP014633">
    <property type="protein sequence ID" value="BAP56393.1"/>
    <property type="molecule type" value="Genomic_DNA"/>
</dbReference>
<dbReference type="GO" id="GO:0003677">
    <property type="term" value="F:DNA binding"/>
    <property type="evidence" value="ECO:0007669"/>
    <property type="project" value="UniProtKB-KW"/>
</dbReference>
<reference evidence="1 2" key="1">
    <citation type="journal article" date="2014" name="ISME J.">
        <title>Ecophysiology of Thioploca ingrica as revealed by the complete genome sequence supplemented with proteomic evidence.</title>
        <authorList>
            <person name="Kojima H."/>
            <person name="Ogura Y."/>
            <person name="Yamamoto N."/>
            <person name="Togashi T."/>
            <person name="Mori H."/>
            <person name="Watanabe T."/>
            <person name="Nemoto F."/>
            <person name="Kurokawa K."/>
            <person name="Hayashi T."/>
            <person name="Fukui M."/>
        </authorList>
    </citation>
    <scope>NUCLEOTIDE SEQUENCE [LARGE SCALE GENOMIC DNA]</scope>
</reference>
<dbReference type="SUPFAM" id="SSF88723">
    <property type="entry name" value="PIN domain-like"/>
    <property type="match status" value="1"/>
</dbReference>
<keyword evidence="1" id="KW-0238">DNA-binding</keyword>
<dbReference type="STRING" id="40754.THII_2096"/>
<protein>
    <submittedName>
        <fullName evidence="1">DNA-binding protein</fullName>
    </submittedName>
</protein>
<evidence type="ECO:0000313" key="1">
    <source>
        <dbReference type="EMBL" id="BAP56393.1"/>
    </source>
</evidence>
<dbReference type="InterPro" id="IPR029060">
    <property type="entry name" value="PIN-like_dom_sf"/>
</dbReference>
<organism evidence="1 2">
    <name type="scientific">Thioploca ingrica</name>
    <dbReference type="NCBI Taxonomy" id="40754"/>
    <lineage>
        <taxon>Bacteria</taxon>
        <taxon>Pseudomonadati</taxon>
        <taxon>Pseudomonadota</taxon>
        <taxon>Gammaproteobacteria</taxon>
        <taxon>Thiotrichales</taxon>
        <taxon>Thiotrichaceae</taxon>
        <taxon>Thioploca</taxon>
    </lineage>
</organism>
<accession>A0A090AEI2</accession>